<dbReference type="InterPro" id="IPR029480">
    <property type="entry name" value="Transpos_assoc"/>
</dbReference>
<dbReference type="Pfam" id="PF13960">
    <property type="entry name" value="DUF4218"/>
    <property type="match status" value="1"/>
</dbReference>
<evidence type="ECO:0000259" key="3">
    <source>
        <dbReference type="Pfam" id="PF13960"/>
    </source>
</evidence>
<feature type="domain" description="DUF4216" evidence="2">
    <location>
        <begin position="992"/>
        <end position="1058"/>
    </location>
</feature>
<keyword evidence="7" id="KW-1185">Reference proteome</keyword>
<feature type="region of interest" description="Disordered" evidence="1">
    <location>
        <begin position="1737"/>
        <end position="1763"/>
    </location>
</feature>
<dbReference type="Pfam" id="PF13963">
    <property type="entry name" value="Transpos_assoc"/>
    <property type="match status" value="1"/>
</dbReference>
<dbReference type="InterPro" id="IPR004252">
    <property type="entry name" value="Probable_transposase_24"/>
</dbReference>
<evidence type="ECO:0008006" key="8">
    <source>
        <dbReference type="Google" id="ProtNLM"/>
    </source>
</evidence>
<feature type="compositionally biased region" description="Low complexity" evidence="1">
    <location>
        <begin position="1592"/>
        <end position="1628"/>
    </location>
</feature>
<feature type="domain" description="Transposase-associated" evidence="4">
    <location>
        <begin position="68"/>
        <end position="143"/>
    </location>
</feature>
<feature type="domain" description="DUF8039" evidence="5">
    <location>
        <begin position="1636"/>
        <end position="1718"/>
    </location>
</feature>
<evidence type="ECO:0000259" key="2">
    <source>
        <dbReference type="Pfam" id="PF13952"/>
    </source>
</evidence>
<gene>
    <name evidence="6" type="ORF">ISN44_As08g028470</name>
</gene>
<feature type="compositionally biased region" description="Acidic residues" evidence="1">
    <location>
        <begin position="547"/>
        <end position="569"/>
    </location>
</feature>
<proteinExistence type="predicted"/>
<evidence type="ECO:0000259" key="4">
    <source>
        <dbReference type="Pfam" id="PF13963"/>
    </source>
</evidence>
<dbReference type="InterPro" id="IPR058352">
    <property type="entry name" value="DUF8039"/>
</dbReference>
<comment type="caution">
    <text evidence="6">The sequence shown here is derived from an EMBL/GenBank/DDBJ whole genome shotgun (WGS) entry which is preliminary data.</text>
</comment>
<name>A0A8T2BHH2_ARASU</name>
<dbReference type="Proteomes" id="UP000694251">
    <property type="component" value="Chromosome 8"/>
</dbReference>
<dbReference type="PANTHER" id="PTHR48258">
    <property type="entry name" value="DUF4218 DOMAIN-CONTAINING PROTEIN-RELATED"/>
    <property type="match status" value="1"/>
</dbReference>
<dbReference type="InterPro" id="IPR004242">
    <property type="entry name" value="Transposase_21"/>
</dbReference>
<dbReference type="InterPro" id="IPR025452">
    <property type="entry name" value="DUF4218"/>
</dbReference>
<sequence>MKKKKNKKSLAWKLTAFQKLDFKSEDVLECLKEDNIIGKGGAGIVYRGSMPNNVDVAIKRLVDTMLDKTWVHLCRTDPAYEIGALNFVHVVTAALGGTDMVICPCTDCRNVDRHLGTVVVDHLVRKGMDEAYKTRRDWYHHGEMISGDAVDRNGNQWNEEILGIYRAADYLDEELANRGQLLDDVDGEAEDKEEDEFLAKLADAETPLYPKGNVLHTSMYDVKKFLKSFDMGYEKIHACINDCCLFRKKFKKLDACPKCKASRWKINQHTGQIKKGVPQKVLRYFPIIPRLKRMFRSEQLAKDLRWHFHNKSSDGKLRHPVDSVTWDQVNAKYPAFAAEQRNIRLGLSTDGFNPFNMKNSKYSCWPVCLVNYNMAPDLCMKKENIMLTLLIPGPHQPGNNIDIYLEPLIDDLIHLWSTGELTYDSFSKSTFTLKAMLLWTISDFPAYGNLAGCKVKGKMGCPLCGKNTDSMWLSNCRKHVYMCHRKGLSPTHSYRGKKTWFDGKAEHGIRGRILTGHNISVLLKNFKNDFGNRRESGKKRARPATVESDEEEEVDSESDEEEEVETDEEELSRWKKRSILFKLPYWEDLPVRHNLDVMHVERNVCASIIATLLHCGKSKDGLKTRKDLQLLGIRKDLHPTERGKRVYLPPAPWSLSKQEKKVFCKRLYDFRGPDGYCSNISSCISLDDCKVMGLKSHDYHVLMQQLLPVAVRGLLPKGPRVAILRLCSFFNLLCQRVIDMEQITVLEKEVVETLCMFERFFPPSFFDIMVHLCVHLGREARLGGPVHFRWMYPFERYMKVLKDYVRNPARPEGCIAESYLAEECMEFCNAFLRKTTNVEEKADRNTEYESSSILEGRPISAATAFTFTEMEKKIAHLAVIQNTAMVDPYVDMHLQYLQDTNAKCKRDATVLWNVHEDTLKWLAYGPRSIARSYTGYIVNGLRFHTNSVDRLSQNSGVFYEATAMCRSSAKDTSQVVDWVSYYGRVTDIILVDYNVFYVPIFRCQWAVRGNGVKIEDGFTLVNLNQSQTSFARDPFILASQAKQVFYSRENDSSNWFVVMKGPSRRYNEETEEDTDVGPLPSIIDMNTEDLNDESQNARSDCEGIYMAPKKKVSRKRKTPIEDVEPEYLGTIEPALEMMEAETQQSHEEDNGGEGDVLADNEKHPTSETDIGVEEDGEVPTADAEQETEGQHQSEEAAIPVQQQPKRRRGPTKMKDIAKDPNSRIKVDFTDLAEPCGPGSVKLSSYIGSLVREHVPIIIEDWRKIGEERKTVLWKSVQARFELDGEYEKAAVIKHMGCLWRAYKSRMVQNVIKANNNADRMKLRPKNVPIGEWRKFVKLKTSPEFQAVSDEYKERRRNQIPHTCSRKGMVRLAEELKKECSEPSEVTRLKVWVKSRTKKDGTAVNTKAAEKIRKANELAASGDPSSTSSNPKDDLLSQVLGPDNPGRLRAMGRGMSVSKLACFQVKNKHMTVIAWSQNYCVVYDDVLPDDSVPKSPSADSTNLCKLLDWGKNDEEVVAEGRWQSKAREALVNGLPIGPGAVKIFIDAVVEPETFLWRPTPQLSTLDDCLKSFVAWPVHRVIFYGVNTDTPAGSLSSLQQSASTPSAPIKKTQVQSQSSSQTPTLKSQKSMPAVVVGKENQKCMLMDITGLNRVVAEGRWSSNDPDLKVHFVPLGHNGVRVWVDIVKVDDAAVWRPSSAVECMEDALGSTIAWPVDKVVLLKLLCFEYKNLMSVSYFEAGDDGDDDDDDDGGGDDDDDDDDDDDEMIIRCPYLPIKNLSHIRLIAESWVEDTESE</sequence>
<dbReference type="OrthoDB" id="1033724at2759"/>
<feature type="region of interest" description="Disordered" evidence="1">
    <location>
        <begin position="1413"/>
        <end position="1445"/>
    </location>
</feature>
<reference evidence="6 7" key="1">
    <citation type="submission" date="2020-12" db="EMBL/GenBank/DDBJ databases">
        <title>Concerted genomic and epigenomic changes stabilize Arabidopsis allopolyploids.</title>
        <authorList>
            <person name="Chen Z."/>
        </authorList>
    </citation>
    <scope>NUCLEOTIDE SEQUENCE [LARGE SCALE GENOMIC DNA]</scope>
    <source>
        <strain evidence="6">As9502</strain>
        <tissue evidence="6">Leaf</tissue>
    </source>
</reference>
<feature type="region of interest" description="Disordered" evidence="1">
    <location>
        <begin position="533"/>
        <end position="569"/>
    </location>
</feature>
<evidence type="ECO:0000313" key="6">
    <source>
        <dbReference type="EMBL" id="KAG7583321.1"/>
    </source>
</evidence>
<feature type="compositionally biased region" description="Acidic residues" evidence="1">
    <location>
        <begin position="1170"/>
        <end position="1187"/>
    </location>
</feature>
<accession>A0A8T2BHH2</accession>
<protein>
    <recommendedName>
        <fullName evidence="8">Transposon protein, putative, CACTA, En/Spm sub-class</fullName>
    </recommendedName>
</protein>
<dbReference type="EMBL" id="JAEFBJ010000008">
    <property type="protein sequence ID" value="KAG7583321.1"/>
    <property type="molecule type" value="Genomic_DNA"/>
</dbReference>
<feature type="domain" description="DUF8039" evidence="5">
    <location>
        <begin position="1500"/>
        <end position="1581"/>
    </location>
</feature>
<evidence type="ECO:0000313" key="7">
    <source>
        <dbReference type="Proteomes" id="UP000694251"/>
    </source>
</evidence>
<feature type="region of interest" description="Disordered" evidence="1">
    <location>
        <begin position="1140"/>
        <end position="1219"/>
    </location>
</feature>
<dbReference type="Pfam" id="PF02992">
    <property type="entry name" value="Transposase_21"/>
    <property type="match status" value="1"/>
</dbReference>
<dbReference type="Pfam" id="PF26133">
    <property type="entry name" value="DUF8039"/>
    <property type="match status" value="2"/>
</dbReference>
<dbReference type="InterPro" id="IPR025312">
    <property type="entry name" value="DUF4216"/>
</dbReference>
<dbReference type="Pfam" id="PF13952">
    <property type="entry name" value="DUF4216"/>
    <property type="match status" value="1"/>
</dbReference>
<feature type="region of interest" description="Disordered" evidence="1">
    <location>
        <begin position="1592"/>
        <end position="1629"/>
    </location>
</feature>
<dbReference type="Pfam" id="PF03004">
    <property type="entry name" value="Transposase_24"/>
    <property type="match status" value="1"/>
</dbReference>
<evidence type="ECO:0000256" key="1">
    <source>
        <dbReference type="SAM" id="MobiDB-lite"/>
    </source>
</evidence>
<evidence type="ECO:0000259" key="5">
    <source>
        <dbReference type="Pfam" id="PF26133"/>
    </source>
</evidence>
<organism evidence="6 7">
    <name type="scientific">Arabidopsis suecica</name>
    <name type="common">Swedish thale-cress</name>
    <name type="synonym">Cardaminopsis suecica</name>
    <dbReference type="NCBI Taxonomy" id="45249"/>
    <lineage>
        <taxon>Eukaryota</taxon>
        <taxon>Viridiplantae</taxon>
        <taxon>Streptophyta</taxon>
        <taxon>Embryophyta</taxon>
        <taxon>Tracheophyta</taxon>
        <taxon>Spermatophyta</taxon>
        <taxon>Magnoliopsida</taxon>
        <taxon>eudicotyledons</taxon>
        <taxon>Gunneridae</taxon>
        <taxon>Pentapetalae</taxon>
        <taxon>rosids</taxon>
        <taxon>malvids</taxon>
        <taxon>Brassicales</taxon>
        <taxon>Brassicaceae</taxon>
        <taxon>Camelineae</taxon>
        <taxon>Arabidopsis</taxon>
    </lineage>
</organism>
<feature type="domain" description="DUF4218" evidence="3">
    <location>
        <begin position="733"/>
        <end position="845"/>
    </location>
</feature>